<evidence type="ECO:0000259" key="2">
    <source>
        <dbReference type="Pfam" id="PF13193"/>
    </source>
</evidence>
<dbReference type="CDD" id="cd05911">
    <property type="entry name" value="Firefly_Luc_like"/>
    <property type="match status" value="1"/>
</dbReference>
<organism evidence="3 4">
    <name type="scientific">Amylocarpus encephaloides</name>
    <dbReference type="NCBI Taxonomy" id="45428"/>
    <lineage>
        <taxon>Eukaryota</taxon>
        <taxon>Fungi</taxon>
        <taxon>Dikarya</taxon>
        <taxon>Ascomycota</taxon>
        <taxon>Pezizomycotina</taxon>
        <taxon>Leotiomycetes</taxon>
        <taxon>Helotiales</taxon>
        <taxon>Helotiales incertae sedis</taxon>
        <taxon>Amylocarpus</taxon>
    </lineage>
</organism>
<evidence type="ECO:0000313" key="4">
    <source>
        <dbReference type="Proteomes" id="UP000824998"/>
    </source>
</evidence>
<keyword evidence="3" id="KW-0436">Ligase</keyword>
<dbReference type="GO" id="GO:0019748">
    <property type="term" value="P:secondary metabolic process"/>
    <property type="evidence" value="ECO:0007669"/>
    <property type="project" value="TreeGrafter"/>
</dbReference>
<dbReference type="Pfam" id="PF13193">
    <property type="entry name" value="AMP-binding_C"/>
    <property type="match status" value="1"/>
</dbReference>
<evidence type="ECO:0000259" key="1">
    <source>
        <dbReference type="Pfam" id="PF00501"/>
    </source>
</evidence>
<dbReference type="EMBL" id="MU251423">
    <property type="protein sequence ID" value="KAG9235762.1"/>
    <property type="molecule type" value="Genomic_DNA"/>
</dbReference>
<dbReference type="SUPFAM" id="SSF56801">
    <property type="entry name" value="Acetyl-CoA synthetase-like"/>
    <property type="match status" value="1"/>
</dbReference>
<protein>
    <submittedName>
        <fullName evidence="3">4-coumarate-CoA ligase-like protein</fullName>
    </submittedName>
</protein>
<gene>
    <name evidence="3" type="ORF">BJ875DRAFT_440072</name>
</gene>
<dbReference type="Gene3D" id="3.40.50.12780">
    <property type="entry name" value="N-terminal domain of ligase-like"/>
    <property type="match status" value="1"/>
</dbReference>
<dbReference type="InterPro" id="IPR025110">
    <property type="entry name" value="AMP-bd_C"/>
</dbReference>
<feature type="domain" description="AMP-dependent synthetase/ligase" evidence="1">
    <location>
        <begin position="29"/>
        <end position="379"/>
    </location>
</feature>
<reference evidence="3" key="1">
    <citation type="journal article" date="2021" name="IMA Fungus">
        <title>Genomic characterization of three marine fungi, including Emericellopsis atlantica sp. nov. with signatures of a generalist lifestyle and marine biomass degradation.</title>
        <authorList>
            <person name="Hagestad O.C."/>
            <person name="Hou L."/>
            <person name="Andersen J.H."/>
            <person name="Hansen E.H."/>
            <person name="Altermark B."/>
            <person name="Li C."/>
            <person name="Kuhnert E."/>
            <person name="Cox R.J."/>
            <person name="Crous P.W."/>
            <person name="Spatafora J.W."/>
            <person name="Lail K."/>
            <person name="Amirebrahimi M."/>
            <person name="Lipzen A."/>
            <person name="Pangilinan J."/>
            <person name="Andreopoulos W."/>
            <person name="Hayes R.D."/>
            <person name="Ng V."/>
            <person name="Grigoriev I.V."/>
            <person name="Jackson S.A."/>
            <person name="Sutton T.D.S."/>
            <person name="Dobson A.D.W."/>
            <person name="Rama T."/>
        </authorList>
    </citation>
    <scope>NUCLEOTIDE SEQUENCE</scope>
    <source>
        <strain evidence="3">TRa018bII</strain>
    </source>
</reference>
<dbReference type="PANTHER" id="PTHR24096">
    <property type="entry name" value="LONG-CHAIN-FATTY-ACID--COA LIGASE"/>
    <property type="match status" value="1"/>
</dbReference>
<evidence type="ECO:0000313" key="3">
    <source>
        <dbReference type="EMBL" id="KAG9235762.1"/>
    </source>
</evidence>
<sequence>MVFFAAKEGPPIPTTDLSSWIFDNPEYDQDEPLYIDAKNPTRSLSLNQMRTTVRQLVAGLQAAGMKKGDCVCIHSFNDIYYSAIFHGIVGTGGIFAGTNPSYTQYELVHHIKTAKAKFLIVEPEIAKNALTAAEECNLPRSNIWIFDVGGQPLPSGHKSWKDLLKHGEAEFERFDDEETAKNTTAARMFSSGTTGLPKAAVLTHYNFAAQHQLSSGLSTKDWRETAHISVPKAGQISIVMRRFDLEEFLACIEKFEINELGIVPPIAIAIIMTPLNQKYSLKSVKDVAIGAAPLGRESQQRLKNLLAPGARVTQVWGMTEMTCVASMFNWPDDDDTGSVGRILPHCDAKIIDDSGNDISAYDTLGELCIRGPIVTPGYFENELANSTSFDTSSFFHTGDIVYCASSSQKWYIVDRAKELIKVRGFQVAPPEIENTLLSHPDIIDAAVIGVKDVQDEDVEHPRAYVVRRPGAQGESLDEKAVKAWSGERLARYKEITGGVRFVSGIPKNASGKILKRLLREEAKKERDAERATAKL</sequence>
<keyword evidence="4" id="KW-1185">Reference proteome</keyword>
<proteinExistence type="predicted"/>
<feature type="domain" description="AMP-binding enzyme C-terminal" evidence="2">
    <location>
        <begin position="431"/>
        <end position="512"/>
    </location>
</feature>
<dbReference type="OrthoDB" id="6509636at2759"/>
<dbReference type="Pfam" id="PF00501">
    <property type="entry name" value="AMP-binding"/>
    <property type="match status" value="1"/>
</dbReference>
<dbReference type="PANTHER" id="PTHR24096:SF265">
    <property type="entry name" value="ENZYME, PUTATIVE (AFU_ORTHOLOGUE AFUA_5G14270)-RELATED"/>
    <property type="match status" value="1"/>
</dbReference>
<accession>A0A9P7YLI3</accession>
<dbReference type="InterPro" id="IPR045851">
    <property type="entry name" value="AMP-bd_C_sf"/>
</dbReference>
<comment type="caution">
    <text evidence="3">The sequence shown here is derived from an EMBL/GenBank/DDBJ whole genome shotgun (WGS) entry which is preliminary data.</text>
</comment>
<name>A0A9P7YLI3_9HELO</name>
<dbReference type="GO" id="GO:0016405">
    <property type="term" value="F:CoA-ligase activity"/>
    <property type="evidence" value="ECO:0007669"/>
    <property type="project" value="TreeGrafter"/>
</dbReference>
<dbReference type="Proteomes" id="UP000824998">
    <property type="component" value="Unassembled WGS sequence"/>
</dbReference>
<dbReference type="AlphaFoldDB" id="A0A9P7YLI3"/>
<dbReference type="InterPro" id="IPR042099">
    <property type="entry name" value="ANL_N_sf"/>
</dbReference>
<dbReference type="Gene3D" id="3.30.300.30">
    <property type="match status" value="1"/>
</dbReference>
<dbReference type="InterPro" id="IPR000873">
    <property type="entry name" value="AMP-dep_synth/lig_dom"/>
</dbReference>